<organism evidence="2 3">
    <name type="scientific">Streptomyces hoynatensis</name>
    <dbReference type="NCBI Taxonomy" id="1141874"/>
    <lineage>
        <taxon>Bacteria</taxon>
        <taxon>Bacillati</taxon>
        <taxon>Actinomycetota</taxon>
        <taxon>Actinomycetes</taxon>
        <taxon>Kitasatosporales</taxon>
        <taxon>Streptomycetaceae</taxon>
        <taxon>Streptomyces</taxon>
    </lineage>
</organism>
<proteinExistence type="predicted"/>
<accession>A0A3A9YS35</accession>
<reference evidence="2 3" key="1">
    <citation type="journal article" date="2014" name="Int. J. Syst. Evol. Microbiol.">
        <title>Streptomyces hoynatensis sp. nov., isolated from deep marine sediment.</title>
        <authorList>
            <person name="Veyisoglu A."/>
            <person name="Sahin N."/>
        </authorList>
    </citation>
    <scope>NUCLEOTIDE SEQUENCE [LARGE SCALE GENOMIC DNA]</scope>
    <source>
        <strain evidence="2 3">KCTC 29097</strain>
    </source>
</reference>
<feature type="domain" description="PucR C-terminal helix-turn-helix" evidence="1">
    <location>
        <begin position="94"/>
        <end position="152"/>
    </location>
</feature>
<dbReference type="PANTHER" id="PTHR33744:SF1">
    <property type="entry name" value="DNA-BINDING TRANSCRIPTIONAL ACTIVATOR ADER"/>
    <property type="match status" value="1"/>
</dbReference>
<dbReference type="InterPro" id="IPR042070">
    <property type="entry name" value="PucR_C-HTH_sf"/>
</dbReference>
<dbReference type="InterPro" id="IPR051448">
    <property type="entry name" value="CdaR-like_regulators"/>
</dbReference>
<evidence type="ECO:0000313" key="2">
    <source>
        <dbReference type="EMBL" id="RKN38619.1"/>
    </source>
</evidence>
<dbReference type="AlphaFoldDB" id="A0A3A9YS35"/>
<gene>
    <name evidence="2" type="ORF">D7294_23945</name>
</gene>
<dbReference type="Pfam" id="PF13556">
    <property type="entry name" value="HTH_30"/>
    <property type="match status" value="1"/>
</dbReference>
<dbReference type="EMBL" id="RBAL01000017">
    <property type="protein sequence ID" value="RKN38619.1"/>
    <property type="molecule type" value="Genomic_DNA"/>
</dbReference>
<sequence>MLRALGDPDTGLGRACAGGVGVSAEVSAGELAEGLRQAGQALAIGTREGRRVTSVRDLGVVELLLASGNAVPDSLIRRLVTPLRRAEAERGIPLLATVEAFLGNNGSVARASAELGVHRHTLHYRLGVVREVLGRDLDSAYVRLELALALQAHALRGEGTAT</sequence>
<dbReference type="Gene3D" id="1.10.10.2840">
    <property type="entry name" value="PucR C-terminal helix-turn-helix domain"/>
    <property type="match status" value="1"/>
</dbReference>
<evidence type="ECO:0000313" key="3">
    <source>
        <dbReference type="Proteomes" id="UP000272474"/>
    </source>
</evidence>
<name>A0A3A9YS35_9ACTN</name>
<dbReference type="PANTHER" id="PTHR33744">
    <property type="entry name" value="CARBOHYDRATE DIACID REGULATOR"/>
    <property type="match status" value="1"/>
</dbReference>
<evidence type="ECO:0000259" key="1">
    <source>
        <dbReference type="Pfam" id="PF13556"/>
    </source>
</evidence>
<dbReference type="InterPro" id="IPR025736">
    <property type="entry name" value="PucR_C-HTH_dom"/>
</dbReference>
<dbReference type="Proteomes" id="UP000272474">
    <property type="component" value="Unassembled WGS sequence"/>
</dbReference>
<keyword evidence="3" id="KW-1185">Reference proteome</keyword>
<comment type="caution">
    <text evidence="2">The sequence shown here is derived from an EMBL/GenBank/DDBJ whole genome shotgun (WGS) entry which is preliminary data.</text>
</comment>
<protein>
    <submittedName>
        <fullName evidence="2">PucR family transcriptional regulator</fullName>
    </submittedName>
</protein>